<dbReference type="InterPro" id="IPR037590">
    <property type="entry name" value="WDR24"/>
</dbReference>
<sequence>MKSDIVQSTFNSTLCQNWDKESIMTQLLDYYAEQGDVQMCVTLILILGDKIKISQERVEQWLFSYIELLHRFQLWCAATHIISTCRISTVEMMNQQSTTIYTTCNNCFRPMQNFRNGYWICEKCRKMLNSCSICHNTVKGLYTWCQGCSHGGHLAHMKEWFLVNNECPTGCGHNCSIAIE</sequence>
<keyword evidence="1" id="KW-0853">WD repeat</keyword>
<dbReference type="GO" id="GO:0005829">
    <property type="term" value="C:cytosol"/>
    <property type="evidence" value="ECO:0007669"/>
    <property type="project" value="TreeGrafter"/>
</dbReference>
<evidence type="ECO:0000313" key="5">
    <source>
        <dbReference type="Proteomes" id="UP000247702"/>
    </source>
</evidence>
<organism evidence="4 5">
    <name type="scientific">Rhizophagus clarus</name>
    <dbReference type="NCBI Taxonomy" id="94130"/>
    <lineage>
        <taxon>Eukaryota</taxon>
        <taxon>Fungi</taxon>
        <taxon>Fungi incertae sedis</taxon>
        <taxon>Mucoromycota</taxon>
        <taxon>Glomeromycotina</taxon>
        <taxon>Glomeromycetes</taxon>
        <taxon>Glomerales</taxon>
        <taxon>Glomeraceae</taxon>
        <taxon>Rhizophagus</taxon>
    </lineage>
</organism>
<gene>
    <name evidence="4" type="ORF">RclHR1_13500001</name>
</gene>
<dbReference type="GO" id="GO:0061700">
    <property type="term" value="C:GATOR2 complex"/>
    <property type="evidence" value="ECO:0007669"/>
    <property type="project" value="TreeGrafter"/>
</dbReference>
<dbReference type="GO" id="GO:0016239">
    <property type="term" value="P:positive regulation of macroautophagy"/>
    <property type="evidence" value="ECO:0007669"/>
    <property type="project" value="TreeGrafter"/>
</dbReference>
<name>A0A2Z6QQN7_9GLOM</name>
<dbReference type="PANTHER" id="PTHR46200">
    <property type="entry name" value="GATOR COMPLEX PROTEIN WDR24"/>
    <property type="match status" value="1"/>
</dbReference>
<dbReference type="STRING" id="94130.A0A2Z6QQN7"/>
<protein>
    <recommendedName>
        <fullName evidence="3">WDR59/RTC1-like RING zinc finger domain-containing protein</fullName>
    </recommendedName>
</protein>
<dbReference type="GO" id="GO:1904263">
    <property type="term" value="P:positive regulation of TORC1 signaling"/>
    <property type="evidence" value="ECO:0007669"/>
    <property type="project" value="TreeGrafter"/>
</dbReference>
<proteinExistence type="predicted"/>
<evidence type="ECO:0000313" key="4">
    <source>
        <dbReference type="EMBL" id="GBB87051.1"/>
    </source>
</evidence>
<comment type="caution">
    <text evidence="4">The sequence shown here is derived from an EMBL/GenBank/DDBJ whole genome shotgun (WGS) entry which is preliminary data.</text>
</comment>
<keyword evidence="2" id="KW-0677">Repeat</keyword>
<dbReference type="Pfam" id="PF17120">
    <property type="entry name" value="zf-RING_16"/>
    <property type="match status" value="1"/>
</dbReference>
<dbReference type="PANTHER" id="PTHR46200:SF1">
    <property type="entry name" value="GATOR COMPLEX PROTEIN WDR24"/>
    <property type="match status" value="1"/>
</dbReference>
<keyword evidence="5" id="KW-1185">Reference proteome</keyword>
<accession>A0A2Z6QQN7</accession>
<reference evidence="4 5" key="1">
    <citation type="submission" date="2017-11" db="EMBL/GenBank/DDBJ databases">
        <title>The genome of Rhizophagus clarus HR1 reveals common genetic basis of auxotrophy among arbuscular mycorrhizal fungi.</title>
        <authorList>
            <person name="Kobayashi Y."/>
        </authorList>
    </citation>
    <scope>NUCLEOTIDE SEQUENCE [LARGE SCALE GENOMIC DNA]</scope>
    <source>
        <strain evidence="4 5">HR1</strain>
    </source>
</reference>
<dbReference type="Proteomes" id="UP000247702">
    <property type="component" value="Unassembled WGS sequence"/>
</dbReference>
<dbReference type="EMBL" id="BEXD01000392">
    <property type="protein sequence ID" value="GBB87051.1"/>
    <property type="molecule type" value="Genomic_DNA"/>
</dbReference>
<dbReference type="GO" id="GO:0005774">
    <property type="term" value="C:vacuolar membrane"/>
    <property type="evidence" value="ECO:0007669"/>
    <property type="project" value="TreeGrafter"/>
</dbReference>
<dbReference type="CDD" id="cd16693">
    <property type="entry name" value="mRING-H2-C3H3C2_WDR24"/>
    <property type="match status" value="1"/>
</dbReference>
<evidence type="ECO:0000259" key="3">
    <source>
        <dbReference type="Pfam" id="PF17120"/>
    </source>
</evidence>
<dbReference type="AlphaFoldDB" id="A0A2Z6QQN7"/>
<evidence type="ECO:0000256" key="1">
    <source>
        <dbReference type="ARBA" id="ARBA00022574"/>
    </source>
</evidence>
<evidence type="ECO:0000256" key="2">
    <source>
        <dbReference type="ARBA" id="ARBA00022737"/>
    </source>
</evidence>
<dbReference type="InterPro" id="IPR049566">
    <property type="entry name" value="WDR59_RTC1-like_RING_Znf"/>
</dbReference>
<feature type="domain" description="WDR59/RTC1-like RING zinc finger" evidence="3">
    <location>
        <begin position="127"/>
        <end position="176"/>
    </location>
</feature>